<dbReference type="EMBL" id="CP001678">
    <property type="protein sequence ID" value="ACT59935.1"/>
    <property type="molecule type" value="Genomic_DNA"/>
</dbReference>
<feature type="compositionally biased region" description="Basic and acidic residues" evidence="1">
    <location>
        <begin position="194"/>
        <end position="205"/>
    </location>
</feature>
<dbReference type="HOGENOM" id="CLU_475508_0_0_5"/>
<dbReference type="OrthoDB" id="9999539at2"/>
<keyword evidence="2" id="KW-0472">Membrane</keyword>
<keyword evidence="4" id="KW-1185">Reference proteome</keyword>
<evidence type="ECO:0000256" key="1">
    <source>
        <dbReference type="SAM" id="MobiDB-lite"/>
    </source>
</evidence>
<name>C6XMM1_HIRBI</name>
<feature type="compositionally biased region" description="Low complexity" evidence="1">
    <location>
        <begin position="227"/>
        <end position="244"/>
    </location>
</feature>
<dbReference type="RefSeq" id="WP_015828085.1">
    <property type="nucleotide sequence ID" value="NC_012982.1"/>
</dbReference>
<dbReference type="KEGG" id="hba:Hbal_2255"/>
<accession>C6XMM1</accession>
<feature type="region of interest" description="Disordered" evidence="1">
    <location>
        <begin position="175"/>
        <end position="213"/>
    </location>
</feature>
<feature type="region of interest" description="Disordered" evidence="1">
    <location>
        <begin position="227"/>
        <end position="261"/>
    </location>
</feature>
<evidence type="ECO:0000313" key="4">
    <source>
        <dbReference type="Proteomes" id="UP000002745"/>
    </source>
</evidence>
<keyword evidence="2" id="KW-1133">Transmembrane helix</keyword>
<protein>
    <submittedName>
        <fullName evidence="3">Uncharacterized protein</fullName>
    </submittedName>
</protein>
<sequence length="573" mass="61637">MKTIGNIFKAAFKGLLTLPFVLGIWALLSHYFPDIQSSALQLCDDAIQHILPLLGERQDYVSNSLLTPLTVFMIALTILSRFFLVDFFLGLLSGIGSLFKSKDDTRSAKDLMKAGEKEAKAREKQEQREAAIAAKEAEKQAKIDAKLAAEQAKIDEKAAAEQAKADAKAAAIAAKQQAAEEKEHAKAAKKNKKSKDNTSDAKETAPEDTDSLIAPAAIATSVAAAAIATATQSADADTSESSSDNGFVSEEELLADMPEAEAMTAETLETEANVTFADETPEAAEHETPLTVEPIAEKIALADTEIKLSDIEAALDDALDEIPDTAELDTPPVIEEANIAPEVITEEIAPSLDDEELVLPESPELDAAQIIEELPEMEELPATESVDDFESEAPIIEDLPDLEDPGLDDETPLAAEAVAEPVSPETPDLELDAPIVEDLDELEELTPPPEMEIDNIDDASSDLKPEALPELVEDVPESLDLSEGLSLDNLDDTPDLDALSELGDYPSDADLIKAPKTEEESLAEIEELAGMEEMPDITDLPDLPDTPEVEDMLADDLLEDLPDIDDLDPLKIN</sequence>
<feature type="transmembrane region" description="Helical" evidence="2">
    <location>
        <begin position="69"/>
        <end position="92"/>
    </location>
</feature>
<evidence type="ECO:0000313" key="3">
    <source>
        <dbReference type="EMBL" id="ACT59935.1"/>
    </source>
</evidence>
<dbReference type="AlphaFoldDB" id="C6XMM1"/>
<keyword evidence="2" id="KW-0812">Transmembrane</keyword>
<feature type="transmembrane region" description="Helical" evidence="2">
    <location>
        <begin position="12"/>
        <end position="32"/>
    </location>
</feature>
<organism evidence="3 4">
    <name type="scientific">Hirschia baltica (strain ATCC 49814 / DSM 5838 / IFAM 1418)</name>
    <dbReference type="NCBI Taxonomy" id="582402"/>
    <lineage>
        <taxon>Bacteria</taxon>
        <taxon>Pseudomonadati</taxon>
        <taxon>Pseudomonadota</taxon>
        <taxon>Alphaproteobacteria</taxon>
        <taxon>Hyphomonadales</taxon>
        <taxon>Hyphomonadaceae</taxon>
        <taxon>Hirschia</taxon>
    </lineage>
</organism>
<evidence type="ECO:0000256" key="2">
    <source>
        <dbReference type="SAM" id="Phobius"/>
    </source>
</evidence>
<reference evidence="4" key="1">
    <citation type="journal article" date="2011" name="J. Bacteriol.">
        <title>Genome sequences of eight morphologically diverse alphaproteobacteria.</title>
        <authorList>
            <consortium name="US DOE Joint Genome Institute"/>
            <person name="Brown P.J."/>
            <person name="Kysela D.T."/>
            <person name="Buechlein A."/>
            <person name="Hemmerich C."/>
            <person name="Brun Y.V."/>
        </authorList>
    </citation>
    <scope>NUCLEOTIDE SEQUENCE [LARGE SCALE GENOMIC DNA]</scope>
    <source>
        <strain evidence="4">ATCC 49814 / DSM 5838 / IFAM 1418</strain>
    </source>
</reference>
<dbReference type="Proteomes" id="UP000002745">
    <property type="component" value="Chromosome"/>
</dbReference>
<gene>
    <name evidence="3" type="ordered locus">Hbal_2255</name>
</gene>
<proteinExistence type="predicted"/>